<dbReference type="Proteomes" id="UP000762676">
    <property type="component" value="Unassembled WGS sequence"/>
</dbReference>
<dbReference type="EMBL" id="BMAT01001094">
    <property type="protein sequence ID" value="GFR79550.1"/>
    <property type="molecule type" value="Genomic_DNA"/>
</dbReference>
<organism evidence="1 2">
    <name type="scientific">Elysia marginata</name>
    <dbReference type="NCBI Taxonomy" id="1093978"/>
    <lineage>
        <taxon>Eukaryota</taxon>
        <taxon>Metazoa</taxon>
        <taxon>Spiralia</taxon>
        <taxon>Lophotrochozoa</taxon>
        <taxon>Mollusca</taxon>
        <taxon>Gastropoda</taxon>
        <taxon>Heterobranchia</taxon>
        <taxon>Euthyneura</taxon>
        <taxon>Panpulmonata</taxon>
        <taxon>Sacoglossa</taxon>
        <taxon>Placobranchoidea</taxon>
        <taxon>Plakobranchidae</taxon>
        <taxon>Elysia</taxon>
    </lineage>
</organism>
<comment type="caution">
    <text evidence="1">The sequence shown here is derived from an EMBL/GenBank/DDBJ whole genome shotgun (WGS) entry which is preliminary data.</text>
</comment>
<gene>
    <name evidence="1" type="ORF">ElyMa_000558700</name>
</gene>
<name>A0AAV4G4S9_9GAST</name>
<reference evidence="1 2" key="1">
    <citation type="journal article" date="2021" name="Elife">
        <title>Chloroplast acquisition without the gene transfer in kleptoplastic sea slugs, Plakobranchus ocellatus.</title>
        <authorList>
            <person name="Maeda T."/>
            <person name="Takahashi S."/>
            <person name="Yoshida T."/>
            <person name="Shimamura S."/>
            <person name="Takaki Y."/>
            <person name="Nagai Y."/>
            <person name="Toyoda A."/>
            <person name="Suzuki Y."/>
            <person name="Arimoto A."/>
            <person name="Ishii H."/>
            <person name="Satoh N."/>
            <person name="Nishiyama T."/>
            <person name="Hasebe M."/>
            <person name="Maruyama T."/>
            <person name="Minagawa J."/>
            <person name="Obokata J."/>
            <person name="Shigenobu S."/>
        </authorList>
    </citation>
    <scope>NUCLEOTIDE SEQUENCE [LARGE SCALE GENOMIC DNA]</scope>
</reference>
<dbReference type="AlphaFoldDB" id="A0AAV4G4S9"/>
<evidence type="ECO:0000313" key="1">
    <source>
        <dbReference type="EMBL" id="GFR79550.1"/>
    </source>
</evidence>
<accession>A0AAV4G4S9</accession>
<sequence>MALYEADCPDYLAAPVVCGPIINLTNKQSRRVECVGCVAVSSSEIRCRVRMRPHVTLTVAWFRWSDSCLDCRTGGG</sequence>
<proteinExistence type="predicted"/>
<keyword evidence="2" id="KW-1185">Reference proteome</keyword>
<protein>
    <submittedName>
        <fullName evidence="1">Uncharacterized protein</fullName>
    </submittedName>
</protein>
<evidence type="ECO:0000313" key="2">
    <source>
        <dbReference type="Proteomes" id="UP000762676"/>
    </source>
</evidence>